<feature type="active site" description="Proton donor/acceptor" evidence="8">
    <location>
        <position position="289"/>
    </location>
</feature>
<evidence type="ECO:0000256" key="3">
    <source>
        <dbReference type="ARBA" id="ARBA00022630"/>
    </source>
</evidence>
<dbReference type="GO" id="GO:0008531">
    <property type="term" value="F:riboflavin kinase activity"/>
    <property type="evidence" value="ECO:0007669"/>
    <property type="project" value="UniProtKB-EC"/>
</dbReference>
<dbReference type="GO" id="GO:0005524">
    <property type="term" value="F:ATP binding"/>
    <property type="evidence" value="ECO:0007669"/>
    <property type="project" value="UniProtKB-KW"/>
</dbReference>
<dbReference type="InterPro" id="IPR023465">
    <property type="entry name" value="Riboflavin_kinase_dom_sf"/>
</dbReference>
<evidence type="ECO:0000256" key="2">
    <source>
        <dbReference type="ARBA" id="ARBA00012105"/>
    </source>
</evidence>
<dbReference type="EMBL" id="CAMXCT020006580">
    <property type="protein sequence ID" value="CAL1169746.1"/>
    <property type="molecule type" value="Genomic_DNA"/>
</dbReference>
<feature type="active site" description="Tele-phosphohistidine intermediate" evidence="8">
    <location>
        <position position="212"/>
    </location>
</feature>
<dbReference type="InterPro" id="IPR023468">
    <property type="entry name" value="Riboflavin_kinase"/>
</dbReference>
<evidence type="ECO:0000256" key="8">
    <source>
        <dbReference type="PIRSR" id="PIRSR613078-1"/>
    </source>
</evidence>
<dbReference type="SUPFAM" id="SSF53254">
    <property type="entry name" value="Phosphoglycerate mutase-like"/>
    <property type="match status" value="1"/>
</dbReference>
<protein>
    <recommendedName>
        <fullName evidence="2">riboflavin kinase</fullName>
        <ecNumber evidence="2">2.7.1.26</ecNumber>
    </recommendedName>
</protein>
<sequence length="419" mass="46381">METRQLSFITPVRLRAKVVHGYGRGSKQLGFPTANLEIRWDADASQLSEEELSVRDFAMSHRTGIYCAFGSVEGPLGGQQVHKVAMSMGWNPTFDDVKAKTIEPWILHHFDEDFYGSHLRLLVLAYVRPEVKFESTEQLKKEIAADGEFCQASLSIPEFAAFQKDPFLTPWEVQKPPAIFASQIVTSAPLKETLQSLPPLQPGFARLFLTRHGETDANEQGFLCGGDHESQLNAQGEKQAEELAQELLRSVDGFAVVGSSEQRRAMGSAELVAQRFPAARRVRVKELHEMKYGDLEGARIADVRSDMISLSQSWRQGSLQERVGGERGESPEDVIKRVLASVRQVLQGEIGQSVLLVCHSWVNKTLIASVTPGLGLHKLLDVPQRNCAVNVLDYSCGEDGEGEFRVLAVDLVAGSRARI</sequence>
<dbReference type="SUPFAM" id="SSF82114">
    <property type="entry name" value="Riboflavin kinase-like"/>
    <property type="match status" value="1"/>
</dbReference>
<dbReference type="InterPro" id="IPR015865">
    <property type="entry name" value="Riboflavin_kinase_bac/euk"/>
</dbReference>
<dbReference type="EMBL" id="CAMXCT010006580">
    <property type="protein sequence ID" value="CAI4016371.1"/>
    <property type="molecule type" value="Genomic_DNA"/>
</dbReference>
<dbReference type="GO" id="GO:0009398">
    <property type="term" value="P:FMN biosynthetic process"/>
    <property type="evidence" value="ECO:0007669"/>
    <property type="project" value="TreeGrafter"/>
</dbReference>
<dbReference type="CDD" id="cd07067">
    <property type="entry name" value="HP_PGM_like"/>
    <property type="match status" value="1"/>
</dbReference>
<gene>
    <name evidence="11" type="ORF">C1SCF055_LOCUS41122</name>
</gene>
<name>A0A9P1DUA2_9DINO</name>
<dbReference type="EC" id="2.7.1.26" evidence="2"/>
<feature type="binding site" evidence="9">
    <location>
        <position position="264"/>
    </location>
    <ligand>
        <name>substrate</name>
    </ligand>
</feature>
<dbReference type="Pfam" id="PF01687">
    <property type="entry name" value="Flavokinase"/>
    <property type="match status" value="1"/>
</dbReference>
<dbReference type="OrthoDB" id="276388at2759"/>
<dbReference type="InterPro" id="IPR029033">
    <property type="entry name" value="His_PPase_superfam"/>
</dbReference>
<keyword evidence="12" id="KW-0418">Kinase</keyword>
<evidence type="ECO:0000313" key="11">
    <source>
        <dbReference type="EMBL" id="CAI4016371.1"/>
    </source>
</evidence>
<dbReference type="SMART" id="SM00855">
    <property type="entry name" value="PGAM"/>
    <property type="match status" value="1"/>
</dbReference>
<evidence type="ECO:0000313" key="13">
    <source>
        <dbReference type="Proteomes" id="UP001152797"/>
    </source>
</evidence>
<dbReference type="SMART" id="SM00904">
    <property type="entry name" value="Flavokinase"/>
    <property type="match status" value="1"/>
</dbReference>
<keyword evidence="5" id="KW-0808">Transferase</keyword>
<dbReference type="Gene3D" id="3.40.50.1240">
    <property type="entry name" value="Phosphoglycerate mutase-like"/>
    <property type="match status" value="1"/>
</dbReference>
<feature type="domain" description="Riboflavin kinase" evidence="10">
    <location>
        <begin position="7"/>
        <end position="155"/>
    </location>
</feature>
<dbReference type="AlphaFoldDB" id="A0A9P1DUA2"/>
<feature type="binding site" evidence="9">
    <location>
        <begin position="289"/>
        <end position="292"/>
    </location>
    <ligand>
        <name>substrate</name>
    </ligand>
</feature>
<evidence type="ECO:0000256" key="5">
    <source>
        <dbReference type="ARBA" id="ARBA00022679"/>
    </source>
</evidence>
<dbReference type="EMBL" id="CAMXCT030006580">
    <property type="protein sequence ID" value="CAL4803683.1"/>
    <property type="molecule type" value="Genomic_DNA"/>
</dbReference>
<evidence type="ECO:0000256" key="6">
    <source>
        <dbReference type="ARBA" id="ARBA00022741"/>
    </source>
</evidence>
<evidence type="ECO:0000256" key="9">
    <source>
        <dbReference type="PIRSR" id="PIRSR613078-2"/>
    </source>
</evidence>
<keyword evidence="7" id="KW-0067">ATP-binding</keyword>
<evidence type="ECO:0000256" key="7">
    <source>
        <dbReference type="ARBA" id="ARBA00022840"/>
    </source>
</evidence>
<keyword evidence="13" id="KW-1185">Reference proteome</keyword>
<evidence type="ECO:0000256" key="1">
    <source>
        <dbReference type="ARBA" id="ARBA00005201"/>
    </source>
</evidence>
<evidence type="ECO:0000256" key="4">
    <source>
        <dbReference type="ARBA" id="ARBA00022643"/>
    </source>
</evidence>
<keyword evidence="4" id="KW-0288">FMN</keyword>
<evidence type="ECO:0000259" key="10">
    <source>
        <dbReference type="SMART" id="SM00904"/>
    </source>
</evidence>
<dbReference type="PANTHER" id="PTHR22749">
    <property type="entry name" value="RIBOFLAVIN KINASE/FMN ADENYLYLTRANSFERASE"/>
    <property type="match status" value="1"/>
</dbReference>
<reference evidence="12 13" key="2">
    <citation type="submission" date="2024-05" db="EMBL/GenBank/DDBJ databases">
        <authorList>
            <person name="Chen Y."/>
            <person name="Shah S."/>
            <person name="Dougan E. K."/>
            <person name="Thang M."/>
            <person name="Chan C."/>
        </authorList>
    </citation>
    <scope>NUCLEOTIDE SEQUENCE [LARGE SCALE GENOMIC DNA]</scope>
</reference>
<dbReference type="Proteomes" id="UP001152797">
    <property type="component" value="Unassembled WGS sequence"/>
</dbReference>
<dbReference type="PANTHER" id="PTHR22749:SF6">
    <property type="entry name" value="RIBOFLAVIN KINASE"/>
    <property type="match status" value="1"/>
</dbReference>
<proteinExistence type="predicted"/>
<keyword evidence="6" id="KW-0547">Nucleotide-binding</keyword>
<evidence type="ECO:0000313" key="12">
    <source>
        <dbReference type="EMBL" id="CAL4803683.1"/>
    </source>
</evidence>
<comment type="caution">
    <text evidence="11">The sequence shown here is derived from an EMBL/GenBank/DDBJ whole genome shotgun (WGS) entry which is preliminary data.</text>
</comment>
<dbReference type="InterPro" id="IPR013078">
    <property type="entry name" value="His_Pase_superF_clade-1"/>
</dbReference>
<keyword evidence="3" id="KW-0285">Flavoprotein</keyword>
<dbReference type="GO" id="GO:0009231">
    <property type="term" value="P:riboflavin biosynthetic process"/>
    <property type="evidence" value="ECO:0007669"/>
    <property type="project" value="InterPro"/>
</dbReference>
<dbReference type="InterPro" id="IPR001345">
    <property type="entry name" value="PG/BPGM_mutase_AS"/>
</dbReference>
<organism evidence="11">
    <name type="scientific">Cladocopium goreaui</name>
    <dbReference type="NCBI Taxonomy" id="2562237"/>
    <lineage>
        <taxon>Eukaryota</taxon>
        <taxon>Sar</taxon>
        <taxon>Alveolata</taxon>
        <taxon>Dinophyceae</taxon>
        <taxon>Suessiales</taxon>
        <taxon>Symbiodiniaceae</taxon>
        <taxon>Cladocopium</taxon>
    </lineage>
</organism>
<feature type="binding site" evidence="9">
    <location>
        <begin position="211"/>
        <end position="218"/>
    </location>
    <ligand>
        <name>substrate</name>
    </ligand>
</feature>
<dbReference type="PROSITE" id="PS00175">
    <property type="entry name" value="PG_MUTASE"/>
    <property type="match status" value="1"/>
</dbReference>
<dbReference type="Gene3D" id="2.40.30.30">
    <property type="entry name" value="Riboflavin kinase-like"/>
    <property type="match status" value="1"/>
</dbReference>
<dbReference type="Pfam" id="PF00300">
    <property type="entry name" value="His_Phos_1"/>
    <property type="match status" value="1"/>
</dbReference>
<reference evidence="11" key="1">
    <citation type="submission" date="2022-10" db="EMBL/GenBank/DDBJ databases">
        <authorList>
            <person name="Chen Y."/>
            <person name="Dougan E. K."/>
            <person name="Chan C."/>
            <person name="Rhodes N."/>
            <person name="Thang M."/>
        </authorList>
    </citation>
    <scope>NUCLEOTIDE SEQUENCE</scope>
</reference>
<accession>A0A9P1DUA2</accession>
<comment type="pathway">
    <text evidence="1">Cofactor biosynthesis; FMN biosynthesis; FMN from riboflavin (ATP route): step 1/1.</text>
</comment>